<organism evidence="2 3">
    <name type="scientific">Mortierella polycephala</name>
    <dbReference type="NCBI Taxonomy" id="41804"/>
    <lineage>
        <taxon>Eukaryota</taxon>
        <taxon>Fungi</taxon>
        <taxon>Fungi incertae sedis</taxon>
        <taxon>Mucoromycota</taxon>
        <taxon>Mortierellomycotina</taxon>
        <taxon>Mortierellomycetes</taxon>
        <taxon>Mortierellales</taxon>
        <taxon>Mortierellaceae</taxon>
        <taxon>Mortierella</taxon>
    </lineage>
</organism>
<evidence type="ECO:0000313" key="2">
    <source>
        <dbReference type="EMBL" id="KAG0251261.1"/>
    </source>
</evidence>
<feature type="compositionally biased region" description="Basic and acidic residues" evidence="1">
    <location>
        <begin position="283"/>
        <end position="299"/>
    </location>
</feature>
<dbReference type="OrthoDB" id="2424131at2759"/>
<feature type="compositionally biased region" description="Basic and acidic residues" evidence="1">
    <location>
        <begin position="88"/>
        <end position="103"/>
    </location>
</feature>
<gene>
    <name evidence="2" type="ORF">BG011_007737</name>
</gene>
<dbReference type="Proteomes" id="UP000726737">
    <property type="component" value="Unassembled WGS sequence"/>
</dbReference>
<feature type="region of interest" description="Disordered" evidence="1">
    <location>
        <begin position="630"/>
        <end position="667"/>
    </location>
</feature>
<feature type="compositionally biased region" description="Polar residues" evidence="1">
    <location>
        <begin position="134"/>
        <end position="145"/>
    </location>
</feature>
<reference evidence="2" key="1">
    <citation type="journal article" date="2020" name="Fungal Divers.">
        <title>Resolving the Mortierellaceae phylogeny through synthesis of multi-gene phylogenetics and phylogenomics.</title>
        <authorList>
            <person name="Vandepol N."/>
            <person name="Liber J."/>
            <person name="Desiro A."/>
            <person name="Na H."/>
            <person name="Kennedy M."/>
            <person name="Barry K."/>
            <person name="Grigoriev I.V."/>
            <person name="Miller A.N."/>
            <person name="O'Donnell K."/>
            <person name="Stajich J.E."/>
            <person name="Bonito G."/>
        </authorList>
    </citation>
    <scope>NUCLEOTIDE SEQUENCE</scope>
    <source>
        <strain evidence="2">KOD948</strain>
    </source>
</reference>
<feature type="compositionally biased region" description="Low complexity" evidence="1">
    <location>
        <begin position="637"/>
        <end position="667"/>
    </location>
</feature>
<evidence type="ECO:0000256" key="1">
    <source>
        <dbReference type="SAM" id="MobiDB-lite"/>
    </source>
</evidence>
<sequence length="700" mass="78093">MEGKRQTTPFQIRNPYRLDRPAFDPTEMWEAALAEEEEERQRPVPQQPQHHAPRPLPPHPTGKKQTTPDDSSHHSWNGVLPMTGGIKKLKELQKRDSLKDSEKYQSGQYGKPLSETSTSDNAPSPHSYNDHQSEQQCQPADSQTSHHPYNCFTHSWFGQGFHQRVAAPSSTKQLPSLPPPPPSVPSITVTHYIDSHSELTFERHVEWLTQTALWWDMPVVHLYPAPESLTSSEYVEIAASKFSSWVNFVKIPTGEENRLGPVTLPIKSAELGKVKGPRTIKSSKRDSKGGGQKENKSAETDSIVGGGMVKGYADIDFESRMSMALGSTTRNDDIVDPILGYVFVGSADEQAQYRQVFETMERLYPMIEIRYINSFEPQHQQSRQQQELREDPYLHTLSWIHYWSAAKEAQVLQSKIVNDVVRVRPMWVNQDLLHRNYVPPPPPPISPPSTATDILECPSASLLKPRIPTLPSIYIADATSSSQSLEESLRDIPSATSIATLLDAESTMDEPGSAYYEDRSCYDFDSQDDFTFVLQNPSKRSLLGCTQSTLDIRHDDIPHTYTPSFSRRSKRWGYTLSSKGIINNNGNVSNEGKKRGHRRSASTPLLFSMKANLSKNRECKNLDLLFKSRNQDSDTNMSPPLSSPTSFSGSLTSTSTTSSTASSSSPSLMSALGIGQRLAGLAQRIGMCKVQGSSVMVVDL</sequence>
<feature type="compositionally biased region" description="Polar residues" evidence="1">
    <location>
        <begin position="1"/>
        <end position="11"/>
    </location>
</feature>
<dbReference type="EMBL" id="JAAAJA010000606">
    <property type="protein sequence ID" value="KAG0251261.1"/>
    <property type="molecule type" value="Genomic_DNA"/>
</dbReference>
<feature type="region of interest" description="Disordered" evidence="1">
    <location>
        <begin position="275"/>
        <end position="302"/>
    </location>
</feature>
<feature type="region of interest" description="Disordered" evidence="1">
    <location>
        <begin position="1"/>
        <end position="145"/>
    </location>
</feature>
<dbReference type="AlphaFoldDB" id="A0A9P6PRY2"/>
<comment type="caution">
    <text evidence="2">The sequence shown here is derived from an EMBL/GenBank/DDBJ whole genome shotgun (WGS) entry which is preliminary data.</text>
</comment>
<protein>
    <submittedName>
        <fullName evidence="2">Uncharacterized protein</fullName>
    </submittedName>
</protein>
<name>A0A9P6PRY2_9FUNG</name>
<accession>A0A9P6PRY2</accession>
<proteinExistence type="predicted"/>
<feature type="compositionally biased region" description="Polar residues" evidence="1">
    <location>
        <begin position="104"/>
        <end position="127"/>
    </location>
</feature>
<evidence type="ECO:0000313" key="3">
    <source>
        <dbReference type="Proteomes" id="UP000726737"/>
    </source>
</evidence>
<keyword evidence="3" id="KW-1185">Reference proteome</keyword>